<sequence length="436" mass="43525">MKRTTVLKSAAVLGALSLTLAACGGSSETAASSAAPAASSAAPSAAASEAAPAATAACKIGTMLPQTGNLAFLGPPEFAGVDLAVQQINAAGGVLGSPLENLTGDSGDTSTDIASQTADSHIAAGVSAIIGAASSGVSLTVIDKITGAGVIHFSPANTSPTLSDYADNGLYFRTAPSDLFQGAVLGSLMLDAGVEKAGILALDDAYGTGLADALDANFTAGGGTVSEKIIYNPQAAEFSAEVGKLKASKPGAIAVIGFEESVKIIQELIKQGIGPDKVPLYLVDGNLSQEAFAELPEGIMVGTKGTLPGAAASSQLQGELLTVNPELTDYSYAAEAYDAVNLIALGMEVAKSCDGAAIAAALQGVSKDGENCTDFASCKALLDAGTDFNYEGQSGPVEFADNGDPSIATMGVYTYEANDKYVPLLDEFVTGAVPTS</sequence>
<dbReference type="PANTHER" id="PTHR30483:SF6">
    <property type="entry name" value="PERIPLASMIC BINDING PROTEIN OF ABC TRANSPORTER FOR NATURAL AMINO ACIDS"/>
    <property type="match status" value="1"/>
</dbReference>
<dbReference type="InterPro" id="IPR051010">
    <property type="entry name" value="BCAA_transport"/>
</dbReference>
<keyword evidence="1" id="KW-0732">Signal</keyword>
<gene>
    <name evidence="3" type="ORF">UFOPK2786_00069</name>
</gene>
<feature type="domain" description="Leucine-binding protein" evidence="2">
    <location>
        <begin position="59"/>
        <end position="368"/>
    </location>
</feature>
<protein>
    <submittedName>
        <fullName evidence="3">Unannotated protein</fullName>
    </submittedName>
</protein>
<evidence type="ECO:0000313" key="3">
    <source>
        <dbReference type="EMBL" id="CAB4729197.1"/>
    </source>
</evidence>
<dbReference type="SUPFAM" id="SSF53822">
    <property type="entry name" value="Periplasmic binding protein-like I"/>
    <property type="match status" value="1"/>
</dbReference>
<name>A0A6J6S3N5_9ZZZZ</name>
<dbReference type="InterPro" id="IPR028081">
    <property type="entry name" value="Leu-bd"/>
</dbReference>
<dbReference type="Gene3D" id="3.40.50.2300">
    <property type="match status" value="2"/>
</dbReference>
<accession>A0A6J6S3N5</accession>
<dbReference type="PROSITE" id="PS51257">
    <property type="entry name" value="PROKAR_LIPOPROTEIN"/>
    <property type="match status" value="1"/>
</dbReference>
<reference evidence="3" key="1">
    <citation type="submission" date="2020-05" db="EMBL/GenBank/DDBJ databases">
        <authorList>
            <person name="Chiriac C."/>
            <person name="Salcher M."/>
            <person name="Ghai R."/>
            <person name="Kavagutti S V."/>
        </authorList>
    </citation>
    <scope>NUCLEOTIDE SEQUENCE</scope>
</reference>
<dbReference type="Pfam" id="PF13458">
    <property type="entry name" value="Peripla_BP_6"/>
    <property type="match status" value="1"/>
</dbReference>
<evidence type="ECO:0000256" key="1">
    <source>
        <dbReference type="ARBA" id="ARBA00022729"/>
    </source>
</evidence>
<dbReference type="PANTHER" id="PTHR30483">
    <property type="entry name" value="LEUCINE-SPECIFIC-BINDING PROTEIN"/>
    <property type="match status" value="1"/>
</dbReference>
<dbReference type="AlphaFoldDB" id="A0A6J6S3N5"/>
<dbReference type="EMBL" id="CAEZYW010000005">
    <property type="protein sequence ID" value="CAB4729197.1"/>
    <property type="molecule type" value="Genomic_DNA"/>
</dbReference>
<dbReference type="InterPro" id="IPR028082">
    <property type="entry name" value="Peripla_BP_I"/>
</dbReference>
<dbReference type="CDD" id="cd06346">
    <property type="entry name" value="PBP1_ABC_ligand_binding-like"/>
    <property type="match status" value="1"/>
</dbReference>
<proteinExistence type="predicted"/>
<organism evidence="3">
    <name type="scientific">freshwater metagenome</name>
    <dbReference type="NCBI Taxonomy" id="449393"/>
    <lineage>
        <taxon>unclassified sequences</taxon>
        <taxon>metagenomes</taxon>
        <taxon>ecological metagenomes</taxon>
    </lineage>
</organism>
<evidence type="ECO:0000259" key="2">
    <source>
        <dbReference type="Pfam" id="PF13458"/>
    </source>
</evidence>